<comment type="pathway">
    <text evidence="2">Carbohydrate biosynthesis; dTDP-L-rhamnose biosynthesis.</text>
</comment>
<evidence type="ECO:0000256" key="1">
    <source>
        <dbReference type="ARBA" id="ARBA00010944"/>
    </source>
</evidence>
<dbReference type="EC" id="1.1.1.133" evidence="2"/>
<evidence type="ECO:0000256" key="2">
    <source>
        <dbReference type="RuleBase" id="RU364082"/>
    </source>
</evidence>
<dbReference type="PANTHER" id="PTHR10491">
    <property type="entry name" value="DTDP-4-DEHYDRORHAMNOSE REDUCTASE"/>
    <property type="match status" value="1"/>
</dbReference>
<dbReference type="PANTHER" id="PTHR10491:SF4">
    <property type="entry name" value="METHIONINE ADENOSYLTRANSFERASE 2 SUBUNIT BETA"/>
    <property type="match status" value="1"/>
</dbReference>
<sequence length="313" mass="35050">MKLFVTGVAGQLGHDVMNELDKRGYEGVGSDLAPQYSGIQDGSAVTRMPYVSVDITDAAAVEKAITEAGVDGVVHCAAWTAVDAAEDEDKQEIVRRVNVLGTENIAKVCKKLGIKMMYLSTDYVFDGQGTTPWEPDCKAYKPLNVYGQTKLDGELAVYHNVDKFFIIRIAWVFGKNGKNFIKTMLNVAKTHDTLKVVNDQIGTPTYTYDLARLMVDMIQTDKYGYYHATNEGGYISWYDFTKEIFRQAVELGHTEYAEDKVTVLPVTTAEYGISKAARPFNSRLDKKKLVENGFTPLPNWQDALSRYLKEIEF</sequence>
<dbReference type="NCBIfam" id="TIGR01214">
    <property type="entry name" value="rmlD"/>
    <property type="match status" value="1"/>
</dbReference>
<organism evidence="4 5">
    <name type="scientific">Blautia segnis</name>
    <dbReference type="NCBI Taxonomy" id="2763030"/>
    <lineage>
        <taxon>Bacteria</taxon>
        <taxon>Bacillati</taxon>
        <taxon>Bacillota</taxon>
        <taxon>Clostridia</taxon>
        <taxon>Lachnospirales</taxon>
        <taxon>Lachnospiraceae</taxon>
        <taxon>Blautia</taxon>
    </lineage>
</organism>
<name>A0A8I0DSU3_9FIRM</name>
<accession>A0A8I0DSU3</accession>
<keyword evidence="2" id="KW-0521">NADP</keyword>
<dbReference type="Proteomes" id="UP000652847">
    <property type="component" value="Unassembled WGS sequence"/>
</dbReference>
<protein>
    <recommendedName>
        <fullName evidence="2">dTDP-4-dehydrorhamnose reductase</fullName>
        <ecNumber evidence="2">1.1.1.133</ecNumber>
    </recommendedName>
</protein>
<comment type="function">
    <text evidence="2">Catalyzes the reduction of dTDP-6-deoxy-L-lyxo-4-hexulose to yield dTDP-L-rhamnose.</text>
</comment>
<dbReference type="UniPathway" id="UPA00124"/>
<dbReference type="GO" id="GO:0005829">
    <property type="term" value="C:cytosol"/>
    <property type="evidence" value="ECO:0007669"/>
    <property type="project" value="TreeGrafter"/>
</dbReference>
<proteinExistence type="inferred from homology"/>
<dbReference type="Gene3D" id="3.40.50.720">
    <property type="entry name" value="NAD(P)-binding Rossmann-like Domain"/>
    <property type="match status" value="1"/>
</dbReference>
<dbReference type="EMBL" id="JACOOT010000032">
    <property type="protein sequence ID" value="MBC5652087.1"/>
    <property type="molecule type" value="Genomic_DNA"/>
</dbReference>
<dbReference type="GO" id="GO:0019305">
    <property type="term" value="P:dTDP-rhamnose biosynthetic process"/>
    <property type="evidence" value="ECO:0007669"/>
    <property type="project" value="UniProtKB-UniPathway"/>
</dbReference>
<evidence type="ECO:0000313" key="4">
    <source>
        <dbReference type="EMBL" id="MBC5652087.1"/>
    </source>
</evidence>
<dbReference type="InterPro" id="IPR005913">
    <property type="entry name" value="dTDP_dehydrorham_reduct"/>
</dbReference>
<dbReference type="Pfam" id="PF04321">
    <property type="entry name" value="RmlD_sub_bind"/>
    <property type="match status" value="1"/>
</dbReference>
<dbReference type="InterPro" id="IPR036291">
    <property type="entry name" value="NAD(P)-bd_dom_sf"/>
</dbReference>
<dbReference type="AlphaFoldDB" id="A0A8I0DSU3"/>
<evidence type="ECO:0000313" key="5">
    <source>
        <dbReference type="Proteomes" id="UP000652847"/>
    </source>
</evidence>
<evidence type="ECO:0000259" key="3">
    <source>
        <dbReference type="Pfam" id="PF04321"/>
    </source>
</evidence>
<keyword evidence="5" id="KW-1185">Reference proteome</keyword>
<dbReference type="SUPFAM" id="SSF51735">
    <property type="entry name" value="NAD(P)-binding Rossmann-fold domains"/>
    <property type="match status" value="1"/>
</dbReference>
<dbReference type="RefSeq" id="WP_186901652.1">
    <property type="nucleotide sequence ID" value="NZ_JACOOT010000032.1"/>
</dbReference>
<comment type="caution">
    <text evidence="4">The sequence shown here is derived from an EMBL/GenBank/DDBJ whole genome shotgun (WGS) entry which is preliminary data.</text>
</comment>
<dbReference type="InterPro" id="IPR029903">
    <property type="entry name" value="RmlD-like-bd"/>
</dbReference>
<keyword evidence="2 4" id="KW-0560">Oxidoreductase</keyword>
<dbReference type="GO" id="GO:0008831">
    <property type="term" value="F:dTDP-4-dehydrorhamnose reductase activity"/>
    <property type="evidence" value="ECO:0007669"/>
    <property type="project" value="UniProtKB-EC"/>
</dbReference>
<dbReference type="Gene3D" id="3.90.25.10">
    <property type="entry name" value="UDP-galactose 4-epimerase, domain 1"/>
    <property type="match status" value="1"/>
</dbReference>
<comment type="similarity">
    <text evidence="1 2">Belongs to the dTDP-4-dehydrorhamnose reductase family.</text>
</comment>
<reference evidence="4 5" key="1">
    <citation type="submission" date="2020-08" db="EMBL/GenBank/DDBJ databases">
        <title>Genome public.</title>
        <authorList>
            <person name="Liu C."/>
            <person name="Sun Q."/>
        </authorList>
    </citation>
    <scope>NUCLEOTIDE SEQUENCE [LARGE SCALE GENOMIC DNA]</scope>
    <source>
        <strain evidence="4 5">BX17</strain>
    </source>
</reference>
<gene>
    <name evidence="4" type="primary">rfbD</name>
    <name evidence="4" type="ORF">H8S54_13470</name>
</gene>
<feature type="domain" description="RmlD-like substrate binding" evidence="3">
    <location>
        <begin position="1"/>
        <end position="311"/>
    </location>
</feature>
<dbReference type="CDD" id="cd05254">
    <property type="entry name" value="dTDP_HR_like_SDR_e"/>
    <property type="match status" value="1"/>
</dbReference>